<organism evidence="3 4">
    <name type="scientific">Leishmania donovani</name>
    <dbReference type="NCBI Taxonomy" id="5661"/>
    <lineage>
        <taxon>Eukaryota</taxon>
        <taxon>Discoba</taxon>
        <taxon>Euglenozoa</taxon>
        <taxon>Kinetoplastea</taxon>
        <taxon>Metakinetoplastina</taxon>
        <taxon>Trypanosomatida</taxon>
        <taxon>Trypanosomatidae</taxon>
        <taxon>Leishmaniinae</taxon>
        <taxon>Leishmania</taxon>
    </lineage>
</organism>
<accession>A0A504XK54</accession>
<feature type="region of interest" description="Disordered" evidence="1">
    <location>
        <begin position="23"/>
        <end position="122"/>
    </location>
</feature>
<sequence length="122" mass="12949">MCPETCGHILRPTGCELVRRRCRKHGEKSPELAPSGPPGSHVESWPTSSLRSSGMSVDHHPAVTRTTGGATAPALEQNPERGPLGSGPAAHPTVRRTPAAPRVPDERDEEVTIRAGEMHGPV</sequence>
<reference evidence="4" key="2">
    <citation type="submission" date="2019-02" db="EMBL/GenBank/DDBJ databases">
        <title>FDA dAtabase for Regulatory Grade micrObial Sequences (FDA-ARGOS): Supporting development and validation of Infectious Disease Dx tests.</title>
        <authorList>
            <person name="Duncan R."/>
            <person name="Fisher C."/>
            <person name="Tallon L."/>
            <person name="Sadzewicz L."/>
            <person name="Sengamalay N."/>
            <person name="Ott S."/>
            <person name="Godinez A."/>
            <person name="Nagaraj S."/>
            <person name="Vavikolanu K."/>
            <person name="Nadendla S."/>
            <person name="Aluvathingal J."/>
            <person name="Sichtig H."/>
        </authorList>
    </citation>
    <scope>NUCLEOTIDE SEQUENCE [LARGE SCALE GENOMIC DNA]</scope>
    <source>
        <strain evidence="4">FDAARGOS_361</strain>
    </source>
</reference>
<evidence type="ECO:0000313" key="3">
    <source>
        <dbReference type="EMBL" id="TPP48724.1"/>
    </source>
</evidence>
<name>A0A504XK54_LEIDO</name>
<protein>
    <submittedName>
        <fullName evidence="3">Uncharacterized protein</fullName>
    </submittedName>
</protein>
<comment type="caution">
    <text evidence="3">The sequence shown here is derived from an EMBL/GenBank/DDBJ whole genome shotgun (WGS) entry which is preliminary data.</text>
</comment>
<reference evidence="3" key="1">
    <citation type="submission" date="2019-02" db="EMBL/GenBank/DDBJ databases">
        <title>FDA dAtabase for Regulatory Grade micrObial Sequences (FDA-ARGOS): Supporting development and validation of Infectious Disease Dx tests.</title>
        <authorList>
            <person name="Duncan R."/>
            <person name="Fisher C."/>
            <person name="Tallon L.J."/>
            <person name="Sadzewicz L."/>
            <person name="Sengamalay N."/>
            <person name="Ott S."/>
            <person name="Godinez A."/>
            <person name="Nagaraj S."/>
            <person name="Nadendla S."/>
            <person name="Sichtig H."/>
        </authorList>
    </citation>
    <scope>NUCLEOTIDE SEQUENCE</scope>
    <source>
        <strain evidence="3">FDAARGOS_361</strain>
    </source>
</reference>
<evidence type="ECO:0000256" key="1">
    <source>
        <dbReference type="SAM" id="MobiDB-lite"/>
    </source>
</evidence>
<dbReference type="Proteomes" id="UP000318447">
    <property type="component" value="Unassembled WGS sequence"/>
</dbReference>
<feature type="compositionally biased region" description="Polar residues" evidence="1">
    <location>
        <begin position="45"/>
        <end position="55"/>
    </location>
</feature>
<dbReference type="EMBL" id="RHLC01000054">
    <property type="protein sequence ID" value="TPP48718.1"/>
    <property type="molecule type" value="Genomic_DNA"/>
</dbReference>
<gene>
    <name evidence="2" type="ORF">CGC21_15340</name>
    <name evidence="3" type="ORF">CGC21_15370</name>
</gene>
<dbReference type="EMBL" id="RHLC01000054">
    <property type="protein sequence ID" value="TPP48724.1"/>
    <property type="molecule type" value="Genomic_DNA"/>
</dbReference>
<dbReference type="AlphaFoldDB" id="A0A504XK54"/>
<evidence type="ECO:0000313" key="2">
    <source>
        <dbReference type="EMBL" id="TPP48718.1"/>
    </source>
</evidence>
<proteinExistence type="predicted"/>
<evidence type="ECO:0000313" key="4">
    <source>
        <dbReference type="Proteomes" id="UP000318447"/>
    </source>
</evidence>